<evidence type="ECO:0000256" key="4">
    <source>
        <dbReference type="ARBA" id="ARBA00022679"/>
    </source>
</evidence>
<dbReference type="InterPro" id="IPR005467">
    <property type="entry name" value="His_kinase_dom"/>
</dbReference>
<dbReference type="PANTHER" id="PTHR43065:SF10">
    <property type="entry name" value="PEROXIDE STRESS-ACTIVATED HISTIDINE KINASE MAK3"/>
    <property type="match status" value="1"/>
</dbReference>
<evidence type="ECO:0000256" key="8">
    <source>
        <dbReference type="ARBA" id="ARBA00023012"/>
    </source>
</evidence>
<reference evidence="12" key="1">
    <citation type="submission" date="2022-09" db="EMBL/GenBank/DDBJ databases">
        <title>Rhodovastum sp. nov. RN2-1 isolated from soil in Seongnam, South Korea.</title>
        <authorList>
            <person name="Le N.T."/>
        </authorList>
    </citation>
    <scope>NUCLEOTIDE SEQUENCE</scope>
    <source>
        <strain evidence="12">RN2-1</strain>
    </source>
</reference>
<dbReference type="AlphaFoldDB" id="A0AA41YKW2"/>
<evidence type="ECO:0000256" key="7">
    <source>
        <dbReference type="ARBA" id="ARBA00022840"/>
    </source>
</evidence>
<keyword evidence="6" id="KW-0418">Kinase</keyword>
<evidence type="ECO:0000256" key="9">
    <source>
        <dbReference type="SAM" id="Phobius"/>
    </source>
</evidence>
<comment type="catalytic activity">
    <reaction evidence="1">
        <text>ATP + protein L-histidine = ADP + protein N-phospho-L-histidine.</text>
        <dbReference type="EC" id="2.7.13.3"/>
    </reaction>
</comment>
<sequence>MPREDAIGEATEERQLIRSAWLRAACAASAWLRVAGPWLSQRASLPADREPRPHGLQRHMVALVLWALLPVGVISAAMVADAMTQARQHYRERLQERSEAVALALDREIETIAMALTVMASAPDLNSPPDRPAFETRAKAVAAALGNTLVLHDPQALPPGGSAPDVLQQVIRDRRAAVGGVSWKPAGEGPAAAVYQPVLRGGDVVAVLELSLTPAQVSTVLAAQNRGPGAVALLTDPQGIVLGSAGVAALRAGMSVPPWLGGAGPHDHDAQRQGKWPDGLARICALSQPDRAPGWLVAVCEPQADYDATWQGPLLERAVNALASLGLGIFAAIALARRLARPLALLTGHARAVAAGADRPEPVPPSPVAEFEALRTSLGSAEAVLRRRAMAEHMAMLEARTSQRLLASVLDGAVEGIHVKDLEGRYVLVNRAALVSLGQGDDDARVLGRRARDILPPDAARRVETVDHDVIETGETRAFDLSRARPSGEMRHYAVTKTPWRDADGRIAGVMTVTRDVTEAQAAEARLRTLQAELLRATRLSSMGAMASGLAHEVNQPLAASTNFLNAAVRLLDRAQAGDAGALDTSRVAVADASKQMLRAGAIVRRLRDFVGRGEAELRPEDVAGLIREACDLAEADGSTQGVTLVTRVAPDTGRALVDRTQIQQVLLNLIRNAAEALQAAPPLPGRANRVVVSAGTAGHGGVEITVADTGPGLAPEVAARLFEPFVSTKRTGMGIGLTICRTIVEGHGGRLAVESSPAGCGTLFRITLPPSNQTRGTHDE</sequence>
<dbReference type="EC" id="2.7.13.3" evidence="2"/>
<dbReference type="CDD" id="cd00130">
    <property type="entry name" value="PAS"/>
    <property type="match status" value="1"/>
</dbReference>
<dbReference type="GO" id="GO:0005524">
    <property type="term" value="F:ATP binding"/>
    <property type="evidence" value="ECO:0007669"/>
    <property type="project" value="UniProtKB-KW"/>
</dbReference>
<dbReference type="RefSeq" id="WP_264712717.1">
    <property type="nucleotide sequence ID" value="NZ_JAPDNT010000002.1"/>
</dbReference>
<proteinExistence type="predicted"/>
<dbReference type="InterPro" id="IPR004358">
    <property type="entry name" value="Sig_transdc_His_kin-like_C"/>
</dbReference>
<evidence type="ECO:0000256" key="5">
    <source>
        <dbReference type="ARBA" id="ARBA00022741"/>
    </source>
</evidence>
<dbReference type="InterPro" id="IPR000700">
    <property type="entry name" value="PAS-assoc_C"/>
</dbReference>
<keyword evidence="5" id="KW-0547">Nucleotide-binding</keyword>
<evidence type="ECO:0000256" key="3">
    <source>
        <dbReference type="ARBA" id="ARBA00022553"/>
    </source>
</evidence>
<gene>
    <name evidence="12" type="ORF">OL599_05850</name>
</gene>
<evidence type="ECO:0000259" key="11">
    <source>
        <dbReference type="PROSITE" id="PS50113"/>
    </source>
</evidence>
<dbReference type="PRINTS" id="PR00344">
    <property type="entry name" value="BCTRLSENSOR"/>
</dbReference>
<dbReference type="NCBIfam" id="TIGR00229">
    <property type="entry name" value="sensory_box"/>
    <property type="match status" value="1"/>
</dbReference>
<dbReference type="Pfam" id="PF08448">
    <property type="entry name" value="PAS_4"/>
    <property type="match status" value="1"/>
</dbReference>
<keyword evidence="9" id="KW-0812">Transmembrane</keyword>
<dbReference type="EMBL" id="JAPDNT010000002">
    <property type="protein sequence ID" value="MCW3474097.1"/>
    <property type="molecule type" value="Genomic_DNA"/>
</dbReference>
<reference evidence="12" key="2">
    <citation type="submission" date="2022-10" db="EMBL/GenBank/DDBJ databases">
        <authorList>
            <person name="Trinh H.N."/>
        </authorList>
    </citation>
    <scope>NUCLEOTIDE SEQUENCE</scope>
    <source>
        <strain evidence="12">RN2-1</strain>
    </source>
</reference>
<dbReference type="InterPro" id="IPR000014">
    <property type="entry name" value="PAS"/>
</dbReference>
<keyword evidence="8" id="KW-0902">Two-component regulatory system</keyword>
<dbReference type="PROSITE" id="PS50109">
    <property type="entry name" value="HIS_KIN"/>
    <property type="match status" value="1"/>
</dbReference>
<keyword evidence="9" id="KW-0472">Membrane</keyword>
<dbReference type="PROSITE" id="PS50113">
    <property type="entry name" value="PAC"/>
    <property type="match status" value="1"/>
</dbReference>
<evidence type="ECO:0000259" key="10">
    <source>
        <dbReference type="PROSITE" id="PS50109"/>
    </source>
</evidence>
<keyword evidence="4" id="KW-0808">Transferase</keyword>
<dbReference type="Gene3D" id="3.30.450.20">
    <property type="entry name" value="PAS domain"/>
    <property type="match status" value="1"/>
</dbReference>
<feature type="domain" description="PAC" evidence="11">
    <location>
        <begin position="477"/>
        <end position="529"/>
    </location>
</feature>
<organism evidence="12 13">
    <name type="scientific">Limobrevibacterium gyesilva</name>
    <dbReference type="NCBI Taxonomy" id="2991712"/>
    <lineage>
        <taxon>Bacteria</taxon>
        <taxon>Pseudomonadati</taxon>
        <taxon>Pseudomonadota</taxon>
        <taxon>Alphaproteobacteria</taxon>
        <taxon>Acetobacterales</taxon>
        <taxon>Acetobacteraceae</taxon>
        <taxon>Limobrevibacterium</taxon>
    </lineage>
</organism>
<dbReference type="InterPro" id="IPR035965">
    <property type="entry name" value="PAS-like_dom_sf"/>
</dbReference>
<keyword evidence="13" id="KW-1185">Reference proteome</keyword>
<dbReference type="PANTHER" id="PTHR43065">
    <property type="entry name" value="SENSOR HISTIDINE KINASE"/>
    <property type="match status" value="1"/>
</dbReference>
<dbReference type="Gene3D" id="1.10.287.130">
    <property type="match status" value="1"/>
</dbReference>
<feature type="transmembrane region" description="Helical" evidence="9">
    <location>
        <begin position="60"/>
        <end position="83"/>
    </location>
</feature>
<feature type="domain" description="Histidine kinase" evidence="10">
    <location>
        <begin position="549"/>
        <end position="773"/>
    </location>
</feature>
<dbReference type="CDD" id="cd00082">
    <property type="entry name" value="HisKA"/>
    <property type="match status" value="1"/>
</dbReference>
<dbReference type="InterPro" id="IPR003594">
    <property type="entry name" value="HATPase_dom"/>
</dbReference>
<dbReference type="Proteomes" id="UP001165679">
    <property type="component" value="Unassembled WGS sequence"/>
</dbReference>
<dbReference type="InterPro" id="IPR013656">
    <property type="entry name" value="PAS_4"/>
</dbReference>
<accession>A0AA41YKW2</accession>
<comment type="caution">
    <text evidence="12">The sequence shown here is derived from an EMBL/GenBank/DDBJ whole genome shotgun (WGS) entry which is preliminary data.</text>
</comment>
<evidence type="ECO:0000256" key="6">
    <source>
        <dbReference type="ARBA" id="ARBA00022777"/>
    </source>
</evidence>
<name>A0AA41YKW2_9PROT</name>
<dbReference type="SUPFAM" id="SSF55874">
    <property type="entry name" value="ATPase domain of HSP90 chaperone/DNA topoisomerase II/histidine kinase"/>
    <property type="match status" value="1"/>
</dbReference>
<dbReference type="SUPFAM" id="SSF55785">
    <property type="entry name" value="PYP-like sensor domain (PAS domain)"/>
    <property type="match status" value="1"/>
</dbReference>
<evidence type="ECO:0000256" key="2">
    <source>
        <dbReference type="ARBA" id="ARBA00012438"/>
    </source>
</evidence>
<evidence type="ECO:0000313" key="12">
    <source>
        <dbReference type="EMBL" id="MCW3474097.1"/>
    </source>
</evidence>
<dbReference type="InterPro" id="IPR036890">
    <property type="entry name" value="HATPase_C_sf"/>
</dbReference>
<keyword evidence="3" id="KW-0597">Phosphoprotein</keyword>
<evidence type="ECO:0000313" key="13">
    <source>
        <dbReference type="Proteomes" id="UP001165679"/>
    </source>
</evidence>
<dbReference type="GO" id="GO:0000155">
    <property type="term" value="F:phosphorelay sensor kinase activity"/>
    <property type="evidence" value="ECO:0007669"/>
    <property type="project" value="InterPro"/>
</dbReference>
<dbReference type="SMART" id="SM00387">
    <property type="entry name" value="HATPase_c"/>
    <property type="match status" value="1"/>
</dbReference>
<keyword evidence="7" id="KW-0067">ATP-binding</keyword>
<protein>
    <recommendedName>
        <fullName evidence="2">histidine kinase</fullName>
        <ecNumber evidence="2">2.7.13.3</ecNumber>
    </recommendedName>
</protein>
<dbReference type="Pfam" id="PF02518">
    <property type="entry name" value="HATPase_c"/>
    <property type="match status" value="1"/>
</dbReference>
<keyword evidence="9" id="KW-1133">Transmembrane helix</keyword>
<dbReference type="Gene3D" id="3.30.565.10">
    <property type="entry name" value="Histidine kinase-like ATPase, C-terminal domain"/>
    <property type="match status" value="1"/>
</dbReference>
<evidence type="ECO:0000256" key="1">
    <source>
        <dbReference type="ARBA" id="ARBA00000085"/>
    </source>
</evidence>
<dbReference type="InterPro" id="IPR003661">
    <property type="entry name" value="HisK_dim/P_dom"/>
</dbReference>